<dbReference type="Proteomes" id="UP000029736">
    <property type="component" value="Unassembled WGS sequence"/>
</dbReference>
<evidence type="ECO:0000256" key="3">
    <source>
        <dbReference type="ARBA" id="ARBA00022452"/>
    </source>
</evidence>
<evidence type="ECO:0000259" key="11">
    <source>
        <dbReference type="Pfam" id="PF00593"/>
    </source>
</evidence>
<protein>
    <submittedName>
        <fullName evidence="13">TonB-dependent receptor</fullName>
    </submittedName>
</protein>
<keyword evidence="2 8" id="KW-0813">Transport</keyword>
<evidence type="ECO:0000256" key="2">
    <source>
        <dbReference type="ARBA" id="ARBA00022448"/>
    </source>
</evidence>
<dbReference type="InterPro" id="IPR008969">
    <property type="entry name" value="CarboxyPept-like_regulatory"/>
</dbReference>
<evidence type="ECO:0000256" key="10">
    <source>
        <dbReference type="SAM" id="SignalP"/>
    </source>
</evidence>
<dbReference type="InterPro" id="IPR037066">
    <property type="entry name" value="Plug_dom_sf"/>
</dbReference>
<accession>A0A098S713</accession>
<proteinExistence type="inferred from homology"/>
<evidence type="ECO:0000256" key="4">
    <source>
        <dbReference type="ARBA" id="ARBA00022692"/>
    </source>
</evidence>
<comment type="similarity">
    <text evidence="8 9">Belongs to the TonB-dependent receptor family.</text>
</comment>
<dbReference type="Gene3D" id="2.60.40.1120">
    <property type="entry name" value="Carboxypeptidase-like, regulatory domain"/>
    <property type="match status" value="1"/>
</dbReference>
<dbReference type="FunFam" id="2.60.40.1120:FF:000003">
    <property type="entry name" value="Outer membrane protein Omp121"/>
    <property type="match status" value="1"/>
</dbReference>
<evidence type="ECO:0000256" key="5">
    <source>
        <dbReference type="ARBA" id="ARBA00023077"/>
    </source>
</evidence>
<dbReference type="Pfam" id="PF07715">
    <property type="entry name" value="Plug"/>
    <property type="match status" value="1"/>
</dbReference>
<keyword evidence="3 8" id="KW-1134">Transmembrane beta strand</keyword>
<dbReference type="SUPFAM" id="SSF49464">
    <property type="entry name" value="Carboxypeptidase regulatory domain-like"/>
    <property type="match status" value="1"/>
</dbReference>
<feature type="signal peptide" evidence="10">
    <location>
        <begin position="1"/>
        <end position="26"/>
    </location>
</feature>
<keyword evidence="7 8" id="KW-0998">Cell outer membrane</keyword>
<comment type="subcellular location">
    <subcellularLocation>
        <location evidence="1 8">Cell outer membrane</location>
        <topology evidence="1 8">Multi-pass membrane protein</topology>
    </subcellularLocation>
</comment>
<dbReference type="Gene3D" id="2.40.170.20">
    <property type="entry name" value="TonB-dependent receptor, beta-barrel domain"/>
    <property type="match status" value="1"/>
</dbReference>
<dbReference type="Pfam" id="PF00593">
    <property type="entry name" value="TonB_dep_Rec_b-barrel"/>
    <property type="match status" value="1"/>
</dbReference>
<dbReference type="InterPro" id="IPR012910">
    <property type="entry name" value="Plug_dom"/>
</dbReference>
<organism evidence="13 14">
    <name type="scientific">Phaeodactylibacter xiamenensis</name>
    <dbReference type="NCBI Taxonomy" id="1524460"/>
    <lineage>
        <taxon>Bacteria</taxon>
        <taxon>Pseudomonadati</taxon>
        <taxon>Bacteroidota</taxon>
        <taxon>Saprospiria</taxon>
        <taxon>Saprospirales</taxon>
        <taxon>Haliscomenobacteraceae</taxon>
        <taxon>Phaeodactylibacter</taxon>
    </lineage>
</organism>
<dbReference type="STRING" id="1524460.IX84_12180"/>
<dbReference type="AlphaFoldDB" id="A0A098S713"/>
<dbReference type="RefSeq" id="WP_044220452.1">
    <property type="nucleotide sequence ID" value="NZ_JBKAGJ010000012.1"/>
</dbReference>
<keyword evidence="4 8" id="KW-0812">Transmembrane</keyword>
<feature type="domain" description="TonB-dependent receptor plug" evidence="12">
    <location>
        <begin position="119"/>
        <end position="225"/>
    </location>
</feature>
<dbReference type="PROSITE" id="PS52016">
    <property type="entry name" value="TONB_DEPENDENT_REC_3"/>
    <property type="match status" value="1"/>
</dbReference>
<keyword evidence="14" id="KW-1185">Reference proteome</keyword>
<evidence type="ECO:0000256" key="7">
    <source>
        <dbReference type="ARBA" id="ARBA00023237"/>
    </source>
</evidence>
<dbReference type="InterPro" id="IPR000531">
    <property type="entry name" value="Beta-barrel_TonB"/>
</dbReference>
<gene>
    <name evidence="13" type="ORF">IX84_12180</name>
</gene>
<evidence type="ECO:0000313" key="13">
    <source>
        <dbReference type="EMBL" id="KGE87881.1"/>
    </source>
</evidence>
<dbReference type="GO" id="GO:0009279">
    <property type="term" value="C:cell outer membrane"/>
    <property type="evidence" value="ECO:0007669"/>
    <property type="project" value="UniProtKB-SubCell"/>
</dbReference>
<evidence type="ECO:0000256" key="9">
    <source>
        <dbReference type="RuleBase" id="RU003357"/>
    </source>
</evidence>
<dbReference type="EMBL" id="JPOS01000029">
    <property type="protein sequence ID" value="KGE87881.1"/>
    <property type="molecule type" value="Genomic_DNA"/>
</dbReference>
<name>A0A098S713_9BACT</name>
<evidence type="ECO:0000256" key="6">
    <source>
        <dbReference type="ARBA" id="ARBA00023136"/>
    </source>
</evidence>
<feature type="domain" description="TonB-dependent receptor-like beta-barrel" evidence="11">
    <location>
        <begin position="409"/>
        <end position="748"/>
    </location>
</feature>
<keyword evidence="10" id="KW-0732">Signal</keyword>
<evidence type="ECO:0000256" key="1">
    <source>
        <dbReference type="ARBA" id="ARBA00004571"/>
    </source>
</evidence>
<reference evidence="13 14" key="1">
    <citation type="journal article" date="2014" name="Int. J. Syst. Evol. Microbiol.">
        <title>Phaeodactylibacter xiamenensis gen. nov., sp. nov., a member of the family Saprospiraceae isolated from the marine alga Phaeodactylum tricornutum.</title>
        <authorList>
            <person name="Chen Z.Jr."/>
            <person name="Lei X."/>
            <person name="Lai Q."/>
            <person name="Li Y."/>
            <person name="Zhang B."/>
            <person name="Zhang J."/>
            <person name="Zhang H."/>
            <person name="Yang L."/>
            <person name="Zheng W."/>
            <person name="Tian Y."/>
            <person name="Yu Z."/>
            <person name="Xu H.Jr."/>
            <person name="Zheng T."/>
        </authorList>
    </citation>
    <scope>NUCLEOTIDE SEQUENCE [LARGE SCALE GENOMIC DNA]</scope>
    <source>
        <strain evidence="13 14">KD52</strain>
    </source>
</reference>
<dbReference type="InterPro" id="IPR023997">
    <property type="entry name" value="TonB-dep_OMP_SusC/RagA_CS"/>
</dbReference>
<keyword evidence="13" id="KW-0675">Receptor</keyword>
<evidence type="ECO:0000256" key="8">
    <source>
        <dbReference type="PROSITE-ProRule" id="PRU01360"/>
    </source>
</evidence>
<dbReference type="InterPro" id="IPR039426">
    <property type="entry name" value="TonB-dep_rcpt-like"/>
</dbReference>
<dbReference type="NCBIfam" id="TIGR04057">
    <property type="entry name" value="SusC_RagA_signa"/>
    <property type="match status" value="1"/>
</dbReference>
<sequence length="997" mass="107738">MKLNINSMTRGGLLVLALLLCNFTFAQRTITGTVTDAETGEPLIGANILVVGSSTGTITDFDGAYSLNVSENAKELEFSYTGYSSQRVEIGSQTKIDVTLSAGQQLEEVVVVGYGSQKEKEITSAVTSVSAEDFNQGPITDPSQLLQGKVAGLQVYNRGGDPNGQSVIRLRGISTVGANTEPLVVVDGIIGASLDNVDPNDIENVTVLKDGSAAAIYGSRGSSGVILVTTRSGSQSKGVEFSYNGQTAASTAFNSVPVMSPDEFVAAGGTDLGSQTDWIDEVTRVGISNVHSLSASGGSGNTTYRVSGNYRNVDGILKNSGFEQFNGRVNLSTKAFNEKVSIDFNSSFTNRNSDFGFNEALRYGVLYNPTAPVLGANAPFPFASEQYGGFFETLGLFDSFNPVSIIEQNRNQGQRTEVTYGARVGYDITPNLEIAGRVANQKTTVANEEYYPTTSLFRGNATSPTRKGLAEFYDEITSFQLFEGYLTYVADVGSRSNLRVTGGYSYQQNNFESKFLSLGDFPDNTLDFGNLIQTSQDLQNAGFIQANSAVSPDEKIIAFFARANMTIDDAIFLNASVRREGSTKLGADNRWGIFPALGVGVDVNRYLDINNVDLLKVRVGYGVTGALPGPNGLSQPIRQVVNGDDGSVSTELIRAANPELKWEEKGELNLGVEFTMGRFNATLDLYDRNIQDFILERTVDVAVFGTDRRFENAGLLTTQGAELTLGYDVVRKDNMIWNTGLILSTYKTTLEEYVVPEEQRANLGAPGQNGTNMVVIREGQEIGQIWGPVFEGVGEDGSPILQDINGDGQVIGDQGNALNPDADFTTLGNGIPDLEFGWTNQLSFGDWSVNAFFRGALGHSLVNTFRAFYEPRISSQTSYNFVNTELAEPGLTSAQFSSLYVEEADFFKLDNLTISRRFSFEKGSAIRGLTVSLTGQNLFVLTNYTGTDPEPSLVDYGSSDNGGEVDFSNPDVLSPGIDRRYSYFASRTFTLGVNLNF</sequence>
<keyword evidence="6 8" id="KW-0472">Membrane</keyword>
<evidence type="ECO:0000259" key="12">
    <source>
        <dbReference type="Pfam" id="PF07715"/>
    </source>
</evidence>
<dbReference type="SUPFAM" id="SSF56935">
    <property type="entry name" value="Porins"/>
    <property type="match status" value="1"/>
</dbReference>
<dbReference type="InterPro" id="IPR023996">
    <property type="entry name" value="TonB-dep_OMP_SusC/RagA"/>
</dbReference>
<dbReference type="Pfam" id="PF13715">
    <property type="entry name" value="CarbopepD_reg_2"/>
    <property type="match status" value="1"/>
</dbReference>
<comment type="caution">
    <text evidence="13">The sequence shown here is derived from an EMBL/GenBank/DDBJ whole genome shotgun (WGS) entry which is preliminary data.</text>
</comment>
<feature type="chain" id="PRO_5001947957" evidence="10">
    <location>
        <begin position="27"/>
        <end position="997"/>
    </location>
</feature>
<dbReference type="Gene3D" id="2.170.130.10">
    <property type="entry name" value="TonB-dependent receptor, plug domain"/>
    <property type="match status" value="1"/>
</dbReference>
<dbReference type="NCBIfam" id="TIGR04056">
    <property type="entry name" value="OMP_RagA_SusC"/>
    <property type="match status" value="1"/>
</dbReference>
<keyword evidence="5 9" id="KW-0798">TonB box</keyword>
<dbReference type="InterPro" id="IPR036942">
    <property type="entry name" value="Beta-barrel_TonB_sf"/>
</dbReference>
<evidence type="ECO:0000313" key="14">
    <source>
        <dbReference type="Proteomes" id="UP000029736"/>
    </source>
</evidence>